<evidence type="ECO:0000313" key="4">
    <source>
        <dbReference type="Proteomes" id="UP000006727"/>
    </source>
</evidence>
<dbReference type="Gramene" id="Pp3c7_15470V3.4">
    <property type="protein sequence ID" value="Pp3c7_15470V3.4"/>
    <property type="gene ID" value="Pp3c7_15470"/>
</dbReference>
<dbReference type="FunFam" id="3.90.550.50:FF:000006">
    <property type="entry name" value="Fringe-related protein-like"/>
    <property type="match status" value="1"/>
</dbReference>
<reference evidence="3" key="3">
    <citation type="submission" date="2020-12" db="UniProtKB">
        <authorList>
            <consortium name="EnsemblPlants"/>
        </authorList>
    </citation>
    <scope>IDENTIFICATION</scope>
</reference>
<dbReference type="STRING" id="3218.A0A2K1KBT5"/>
<reference evidence="2 4" key="1">
    <citation type="journal article" date="2008" name="Science">
        <title>The Physcomitrella genome reveals evolutionary insights into the conquest of land by plants.</title>
        <authorList>
            <person name="Rensing S."/>
            <person name="Lang D."/>
            <person name="Zimmer A."/>
            <person name="Terry A."/>
            <person name="Salamov A."/>
            <person name="Shapiro H."/>
            <person name="Nishiyama T."/>
            <person name="Perroud P.-F."/>
            <person name="Lindquist E."/>
            <person name="Kamisugi Y."/>
            <person name="Tanahashi T."/>
            <person name="Sakakibara K."/>
            <person name="Fujita T."/>
            <person name="Oishi K."/>
            <person name="Shin-I T."/>
            <person name="Kuroki Y."/>
            <person name="Toyoda A."/>
            <person name="Suzuki Y."/>
            <person name="Hashimoto A."/>
            <person name="Yamaguchi K."/>
            <person name="Sugano A."/>
            <person name="Kohara Y."/>
            <person name="Fujiyama A."/>
            <person name="Anterola A."/>
            <person name="Aoki S."/>
            <person name="Ashton N."/>
            <person name="Barbazuk W.B."/>
            <person name="Barker E."/>
            <person name="Bennetzen J."/>
            <person name="Bezanilla M."/>
            <person name="Blankenship R."/>
            <person name="Cho S.H."/>
            <person name="Dutcher S."/>
            <person name="Estelle M."/>
            <person name="Fawcett J.A."/>
            <person name="Gundlach H."/>
            <person name="Hanada K."/>
            <person name="Heyl A."/>
            <person name="Hicks K.A."/>
            <person name="Hugh J."/>
            <person name="Lohr M."/>
            <person name="Mayer K."/>
            <person name="Melkozernov A."/>
            <person name="Murata T."/>
            <person name="Nelson D."/>
            <person name="Pils B."/>
            <person name="Prigge M."/>
            <person name="Reiss B."/>
            <person name="Renner T."/>
            <person name="Rombauts S."/>
            <person name="Rushton P."/>
            <person name="Sanderfoot A."/>
            <person name="Schween G."/>
            <person name="Shiu S.-H."/>
            <person name="Stueber K."/>
            <person name="Theodoulou F.L."/>
            <person name="Tu H."/>
            <person name="Van de Peer Y."/>
            <person name="Verrier P.J."/>
            <person name="Waters E."/>
            <person name="Wood A."/>
            <person name="Yang L."/>
            <person name="Cove D."/>
            <person name="Cuming A."/>
            <person name="Hasebe M."/>
            <person name="Lucas S."/>
            <person name="Mishler D.B."/>
            <person name="Reski R."/>
            <person name="Grigoriev I."/>
            <person name="Quatrano R.S."/>
            <person name="Boore J.L."/>
        </authorList>
    </citation>
    <scope>NUCLEOTIDE SEQUENCE [LARGE SCALE GENOMIC DNA]</scope>
    <source>
        <strain evidence="3 4">cv. Gransden 2004</strain>
    </source>
</reference>
<evidence type="ECO:0000256" key="1">
    <source>
        <dbReference type="SAM" id="Phobius"/>
    </source>
</evidence>
<keyword evidence="1" id="KW-0812">Transmembrane</keyword>
<reference evidence="2 4" key="2">
    <citation type="journal article" date="2018" name="Plant J.">
        <title>The Physcomitrella patens chromosome-scale assembly reveals moss genome structure and evolution.</title>
        <authorList>
            <person name="Lang D."/>
            <person name="Ullrich K.K."/>
            <person name="Murat F."/>
            <person name="Fuchs J."/>
            <person name="Jenkins J."/>
            <person name="Haas F.B."/>
            <person name="Piednoel M."/>
            <person name="Gundlach H."/>
            <person name="Van Bel M."/>
            <person name="Meyberg R."/>
            <person name="Vives C."/>
            <person name="Morata J."/>
            <person name="Symeonidi A."/>
            <person name="Hiss M."/>
            <person name="Muchero W."/>
            <person name="Kamisugi Y."/>
            <person name="Saleh O."/>
            <person name="Blanc G."/>
            <person name="Decker E.L."/>
            <person name="van Gessel N."/>
            <person name="Grimwood J."/>
            <person name="Hayes R.D."/>
            <person name="Graham S.W."/>
            <person name="Gunter L.E."/>
            <person name="McDaniel S.F."/>
            <person name="Hoernstein S.N.W."/>
            <person name="Larsson A."/>
            <person name="Li F.W."/>
            <person name="Perroud P.F."/>
            <person name="Phillips J."/>
            <person name="Ranjan P."/>
            <person name="Rokshar D.S."/>
            <person name="Rothfels C.J."/>
            <person name="Schneider L."/>
            <person name="Shu S."/>
            <person name="Stevenson D.W."/>
            <person name="Thummler F."/>
            <person name="Tillich M."/>
            <person name="Villarreal Aguilar J.C."/>
            <person name="Widiez T."/>
            <person name="Wong G.K."/>
            <person name="Wymore A."/>
            <person name="Zhang Y."/>
            <person name="Zimmer A.D."/>
            <person name="Quatrano R.S."/>
            <person name="Mayer K.F.X."/>
            <person name="Goodstein D."/>
            <person name="Casacuberta J.M."/>
            <person name="Vandepoele K."/>
            <person name="Reski R."/>
            <person name="Cuming A.C."/>
            <person name="Tuskan G.A."/>
            <person name="Maumus F."/>
            <person name="Salse J."/>
            <person name="Schmutz J."/>
            <person name="Rensing S.A."/>
        </authorList>
    </citation>
    <scope>NUCLEOTIDE SEQUENCE [LARGE SCALE GENOMIC DNA]</scope>
    <source>
        <strain evidence="3 4">cv. Gransden 2004</strain>
    </source>
</reference>
<dbReference type="EMBL" id="ABEU02000007">
    <property type="protein sequence ID" value="PNR51240.1"/>
    <property type="molecule type" value="Genomic_DNA"/>
</dbReference>
<name>A0A2K1KBT5_PHYPA</name>
<dbReference type="GeneID" id="112284934"/>
<dbReference type="EnsemblPlants" id="Pp3c7_15470V3.3">
    <property type="protein sequence ID" value="Pp3c7_15470V3.3"/>
    <property type="gene ID" value="Pp3c7_15470"/>
</dbReference>
<evidence type="ECO:0000313" key="3">
    <source>
        <dbReference type="EnsemblPlants" id="Pp3c7_15470V3.1"/>
    </source>
</evidence>
<dbReference type="Gramene" id="Pp3c7_15470V3.2">
    <property type="protein sequence ID" value="Pp3c7_15470V3.2"/>
    <property type="gene ID" value="Pp3c7_15470"/>
</dbReference>
<keyword evidence="1" id="KW-0472">Membrane</keyword>
<keyword evidence="4" id="KW-1185">Reference proteome</keyword>
<accession>A0A2K1KBT5</accession>
<dbReference type="PANTHER" id="PTHR10811">
    <property type="entry name" value="FRINGE-RELATED"/>
    <property type="match status" value="1"/>
</dbReference>
<dbReference type="EnsemblPlants" id="Pp3c7_15470V3.1">
    <property type="protein sequence ID" value="Pp3c7_15470V3.1"/>
    <property type="gene ID" value="Pp3c7_15470"/>
</dbReference>
<dbReference type="Gramene" id="Pp3c7_15470V3.1">
    <property type="protein sequence ID" value="Pp3c7_15470V3.1"/>
    <property type="gene ID" value="Pp3c7_15470"/>
</dbReference>
<dbReference type="InterPro" id="IPR006740">
    <property type="entry name" value="DUF604"/>
</dbReference>
<dbReference type="OMA" id="NELNPKC"/>
<sequence>MAVGSGNGKQWLSEPHLGQMGYTKVRFVVAMACACALVYILSFAVMSARPCWNTCIPTSCSPVGSPLASNSLSQPAASVEESDMVPKRLHDQVFHPQKQSESALMAVGEPEQLALNTRAETHRRGTDISRIVFGIAAAADVWKGRKEYIKLWWKPEMRGFVWLDKTPDGEEWDDRYPPFKVSEKTTNFEYTNKKGWRFAIRISRIVSETFRLGLPDVDWFVLGDDDTLFFSENLVQVLSKYDHRKMYYIGSNSESHLQNILFSYNMAFGGGGFAISHPAAKILSKMQDSCLARYPHLFGSDDRMHACMAELGVPLTKEPGFHQFDIHGDASGILASHPVVPLVSIHHLDLIDPIFPNTKDKNYTRVGALKHLLEASTLESASTMQQSICYDKSRRWSFTVSWGYVVQVYKGFITPRELEVPQKTFLSWHKETSKVEFPFNTRSNPDDVCKRPTRFFMESVKGPTESGSKNSMTGYFVREFSEEKMACSEKLQPLNGVQRIKVVRELTDSSWYQIPRRSCCRVKRWKNEDIDIHVGGCKDGETLISSY</sequence>
<protein>
    <submittedName>
        <fullName evidence="2 3">Uncharacterized protein</fullName>
    </submittedName>
</protein>
<gene>
    <name evidence="3" type="primary">LOC112284934</name>
    <name evidence="2" type="ORF">PHYPA_010426</name>
</gene>
<dbReference type="GO" id="GO:0008375">
    <property type="term" value="F:acetylglucosaminyltransferase activity"/>
    <property type="evidence" value="ECO:0000318"/>
    <property type="project" value="GO_Central"/>
</dbReference>
<dbReference type="Gramene" id="Pp3c7_15470V3.5">
    <property type="protein sequence ID" value="Pp3c7_15470V3.5"/>
    <property type="gene ID" value="Pp3c7_15470"/>
</dbReference>
<dbReference type="Gramene" id="Pp3c7_15470V3.3">
    <property type="protein sequence ID" value="Pp3c7_15470V3.3"/>
    <property type="gene ID" value="Pp3c7_15470"/>
</dbReference>
<keyword evidence="1" id="KW-1133">Transmembrane helix</keyword>
<dbReference type="RefSeq" id="XP_024381095.1">
    <property type="nucleotide sequence ID" value="XM_024525327.2"/>
</dbReference>
<dbReference type="AlphaFoldDB" id="A0A2K1KBT5"/>
<proteinExistence type="predicted"/>
<dbReference type="EnsemblPlants" id="Pp3c7_15470V3.4">
    <property type="protein sequence ID" value="Pp3c7_15470V3.4"/>
    <property type="gene ID" value="Pp3c7_15470"/>
</dbReference>
<dbReference type="EnsemblPlants" id="Pp3c7_15470V3.5">
    <property type="protein sequence ID" value="Pp3c7_15470V3.5"/>
    <property type="gene ID" value="Pp3c7_15470"/>
</dbReference>
<feature type="transmembrane region" description="Helical" evidence="1">
    <location>
        <begin position="27"/>
        <end position="48"/>
    </location>
</feature>
<dbReference type="Proteomes" id="UP000006727">
    <property type="component" value="Chromosome 7"/>
</dbReference>
<dbReference type="EnsemblPlants" id="Pp3c7_15470V3.2">
    <property type="protein sequence ID" value="Pp3c7_15470V3.2"/>
    <property type="gene ID" value="Pp3c7_15470"/>
</dbReference>
<dbReference type="OrthoDB" id="421979at2759"/>
<dbReference type="Gramene" id="Pp3c7_15470V3.6">
    <property type="protein sequence ID" value="Pp3c7_15470V3.6"/>
    <property type="gene ID" value="Pp3c7_15470"/>
</dbReference>
<dbReference type="Pfam" id="PF04646">
    <property type="entry name" value="DUF604"/>
    <property type="match status" value="1"/>
</dbReference>
<dbReference type="Gene3D" id="3.90.550.50">
    <property type="match status" value="1"/>
</dbReference>
<organism evidence="2">
    <name type="scientific">Physcomitrium patens</name>
    <name type="common">Spreading-leaved earth moss</name>
    <name type="synonym">Physcomitrella patens</name>
    <dbReference type="NCBI Taxonomy" id="3218"/>
    <lineage>
        <taxon>Eukaryota</taxon>
        <taxon>Viridiplantae</taxon>
        <taxon>Streptophyta</taxon>
        <taxon>Embryophyta</taxon>
        <taxon>Bryophyta</taxon>
        <taxon>Bryophytina</taxon>
        <taxon>Bryopsida</taxon>
        <taxon>Funariidae</taxon>
        <taxon>Funariales</taxon>
        <taxon>Funariaceae</taxon>
        <taxon>Physcomitrium</taxon>
    </lineage>
</organism>
<evidence type="ECO:0000313" key="2">
    <source>
        <dbReference type="EMBL" id="PNR51240.1"/>
    </source>
</evidence>
<dbReference type="EnsemblPlants" id="Pp3c7_15470V3.6">
    <property type="protein sequence ID" value="Pp3c7_15470V3.6"/>
    <property type="gene ID" value="Pp3c7_15470"/>
</dbReference>
<dbReference type="PaxDb" id="3218-PP1S153_112V6.1"/>